<evidence type="ECO:0000259" key="3">
    <source>
        <dbReference type="Pfam" id="PF03544"/>
    </source>
</evidence>
<feature type="domain" description="TonB C-terminal" evidence="3">
    <location>
        <begin position="209"/>
        <end position="267"/>
    </location>
</feature>
<keyword evidence="2" id="KW-0472">Membrane</keyword>
<gene>
    <name evidence="4" type="ORF">SAMN05444005_102402</name>
</gene>
<dbReference type="Proteomes" id="UP000198648">
    <property type="component" value="Unassembled WGS sequence"/>
</dbReference>
<protein>
    <submittedName>
        <fullName evidence="4">Protein TonB</fullName>
    </submittedName>
</protein>
<dbReference type="InterPro" id="IPR051045">
    <property type="entry name" value="TonB-dependent_transducer"/>
</dbReference>
<keyword evidence="2" id="KW-1133">Transmembrane helix</keyword>
<dbReference type="PANTHER" id="PTHR33446">
    <property type="entry name" value="PROTEIN TONB-RELATED"/>
    <property type="match status" value="1"/>
</dbReference>
<dbReference type="InterPro" id="IPR037682">
    <property type="entry name" value="TonB_C"/>
</dbReference>
<dbReference type="RefSeq" id="WP_091466518.1">
    <property type="nucleotide sequence ID" value="NZ_FOEI01000002.1"/>
</dbReference>
<dbReference type="OrthoDB" id="1095452at2"/>
<evidence type="ECO:0000256" key="1">
    <source>
        <dbReference type="SAM" id="MobiDB-lite"/>
    </source>
</evidence>
<dbReference type="Pfam" id="PF03544">
    <property type="entry name" value="TonB_C"/>
    <property type="match status" value="1"/>
</dbReference>
<feature type="compositionally biased region" description="Polar residues" evidence="1">
    <location>
        <begin position="153"/>
        <end position="169"/>
    </location>
</feature>
<sequence>MSNFNVQRDSWLEVAFEDRNKAYGAYRLRKESDTTTLKALFFGIGFGAICLGLFSFTTDDVKPIKPDAPKLPDPTVVVIKQIKNKIEPEKPKTKGTPNPIKNLTPDTNVPPRIVDRTVVEPVKEPVNPTPSTPYNPNGDPNGNPGPAGTPNGTVSTPSTPSNTEGTGNSIYKGVLGVEAKFPGGIDKFRNFVADNYKVPANFNKDFLTISLVFTIAKDGSMTDIRMVNNADIAFEKEAIRVLKAMNKKWSPGMVDGKAVNSERTFSIKIDLREIEEE</sequence>
<feature type="compositionally biased region" description="Basic and acidic residues" evidence="1">
    <location>
        <begin position="113"/>
        <end position="123"/>
    </location>
</feature>
<dbReference type="GO" id="GO:0055085">
    <property type="term" value="P:transmembrane transport"/>
    <property type="evidence" value="ECO:0007669"/>
    <property type="project" value="InterPro"/>
</dbReference>
<reference evidence="4 5" key="1">
    <citation type="submission" date="2016-10" db="EMBL/GenBank/DDBJ databases">
        <authorList>
            <person name="de Groot N.N."/>
        </authorList>
    </citation>
    <scope>NUCLEOTIDE SEQUENCE [LARGE SCALE GENOMIC DNA]</scope>
    <source>
        <strain evidence="4 5">DSM 27078</strain>
    </source>
</reference>
<feature type="compositionally biased region" description="Polar residues" evidence="1">
    <location>
        <begin position="95"/>
        <end position="107"/>
    </location>
</feature>
<dbReference type="STRING" id="1299341.SAMN05444005_102402"/>
<keyword evidence="5" id="KW-1185">Reference proteome</keyword>
<proteinExistence type="predicted"/>
<keyword evidence="2" id="KW-0812">Transmembrane</keyword>
<evidence type="ECO:0000313" key="5">
    <source>
        <dbReference type="Proteomes" id="UP000198648"/>
    </source>
</evidence>
<dbReference type="EMBL" id="FOEI01000002">
    <property type="protein sequence ID" value="SEP81633.1"/>
    <property type="molecule type" value="Genomic_DNA"/>
</dbReference>
<accession>A0A1H9AYW5</accession>
<name>A0A1H9AYW5_9FLAO</name>
<feature type="region of interest" description="Disordered" evidence="1">
    <location>
        <begin position="83"/>
        <end position="169"/>
    </location>
</feature>
<evidence type="ECO:0000256" key="2">
    <source>
        <dbReference type="SAM" id="Phobius"/>
    </source>
</evidence>
<feature type="transmembrane region" description="Helical" evidence="2">
    <location>
        <begin position="37"/>
        <end position="56"/>
    </location>
</feature>
<dbReference type="SUPFAM" id="SSF74653">
    <property type="entry name" value="TolA/TonB C-terminal domain"/>
    <property type="match status" value="1"/>
</dbReference>
<feature type="compositionally biased region" description="Low complexity" evidence="1">
    <location>
        <begin position="135"/>
        <end position="152"/>
    </location>
</feature>
<dbReference type="Gene3D" id="3.30.1150.10">
    <property type="match status" value="1"/>
</dbReference>
<evidence type="ECO:0000313" key="4">
    <source>
        <dbReference type="EMBL" id="SEP81633.1"/>
    </source>
</evidence>
<dbReference type="AlphaFoldDB" id="A0A1H9AYW5"/>
<organism evidence="4 5">
    <name type="scientific">Flavobacterium urocaniciphilum</name>
    <dbReference type="NCBI Taxonomy" id="1299341"/>
    <lineage>
        <taxon>Bacteria</taxon>
        <taxon>Pseudomonadati</taxon>
        <taxon>Bacteroidota</taxon>
        <taxon>Flavobacteriia</taxon>
        <taxon>Flavobacteriales</taxon>
        <taxon>Flavobacteriaceae</taxon>
        <taxon>Flavobacterium</taxon>
    </lineage>
</organism>